<comment type="caution">
    <text evidence="10">The sequence shown here is derived from an EMBL/GenBank/DDBJ whole genome shotgun (WGS) entry which is preliminary data.</text>
</comment>
<dbReference type="Proteomes" id="UP000326939">
    <property type="component" value="Chromosome 15"/>
</dbReference>
<dbReference type="SUPFAM" id="SSF51569">
    <property type="entry name" value="Aldolase"/>
    <property type="match status" value="1"/>
</dbReference>
<comment type="similarity">
    <text evidence="1">Belongs to the four-carbon acid sugar kinase family.</text>
</comment>
<evidence type="ECO:0000256" key="4">
    <source>
        <dbReference type="ARBA" id="ARBA00022777"/>
    </source>
</evidence>
<dbReference type="InterPro" id="IPR013785">
    <property type="entry name" value="Aldolase_TIM"/>
</dbReference>
<dbReference type="GO" id="GO:0016301">
    <property type="term" value="F:kinase activity"/>
    <property type="evidence" value="ECO:0007669"/>
    <property type="project" value="UniProtKB-KW"/>
</dbReference>
<accession>A0A5N5KAT3</accession>
<name>A0A5N5KAT3_9ROSI</name>
<reference evidence="11" key="1">
    <citation type="journal article" date="2019" name="Gigascience">
        <title>De novo genome assembly of the endangered Acer yangbiense, a plant species with extremely small populations endemic to Yunnan Province, China.</title>
        <authorList>
            <person name="Yang J."/>
            <person name="Wariss H.M."/>
            <person name="Tao L."/>
            <person name="Zhang R."/>
            <person name="Yun Q."/>
            <person name="Hollingsworth P."/>
            <person name="Dao Z."/>
            <person name="Luo G."/>
            <person name="Guo H."/>
            <person name="Ma Y."/>
            <person name="Sun W."/>
        </authorList>
    </citation>
    <scope>NUCLEOTIDE SEQUENCE [LARGE SCALE GENOMIC DNA]</scope>
    <source>
        <strain evidence="11">cv. br00</strain>
    </source>
</reference>
<dbReference type="Pfam" id="PF01116">
    <property type="entry name" value="F_bP_aldolase"/>
    <property type="match status" value="1"/>
</dbReference>
<keyword evidence="4" id="KW-0418">Kinase</keyword>
<dbReference type="Gene3D" id="3.40.50.10840">
    <property type="entry name" value="Putative sugar-binding, N-terminal domain"/>
    <property type="match status" value="1"/>
</dbReference>
<dbReference type="InterPro" id="IPR031475">
    <property type="entry name" value="NBD_C"/>
</dbReference>
<dbReference type="InterPro" id="IPR037051">
    <property type="entry name" value="4-carb_acid_sugar_kinase_N_sf"/>
</dbReference>
<dbReference type="InterPro" id="IPR010737">
    <property type="entry name" value="4-carb_acid_sugar_kinase_N"/>
</dbReference>
<keyword evidence="2" id="KW-0808">Transferase</keyword>
<protein>
    <recommendedName>
        <fullName evidence="12">3-hydroxyisobutyrate dehydrogenase-like NAD-binding domain-containing protein</fullName>
    </recommendedName>
</protein>
<evidence type="ECO:0000313" key="11">
    <source>
        <dbReference type="Proteomes" id="UP000326939"/>
    </source>
</evidence>
<dbReference type="Pfam" id="PF07005">
    <property type="entry name" value="SBD_N"/>
    <property type="match status" value="1"/>
</dbReference>
<dbReference type="EMBL" id="VDCV01000015">
    <property type="protein sequence ID" value="KAB5524327.1"/>
    <property type="molecule type" value="Genomic_DNA"/>
</dbReference>
<feature type="domain" description="Four-carbon acid sugar kinase nucleotide binding" evidence="9">
    <location>
        <begin position="307"/>
        <end position="373"/>
    </location>
</feature>
<dbReference type="GO" id="GO:0005975">
    <property type="term" value="P:carbohydrate metabolic process"/>
    <property type="evidence" value="ECO:0007669"/>
    <property type="project" value="InterPro"/>
</dbReference>
<evidence type="ECO:0008006" key="12">
    <source>
        <dbReference type="Google" id="ProtNLM"/>
    </source>
</evidence>
<dbReference type="InterPro" id="IPR013328">
    <property type="entry name" value="6PGD_dom2"/>
</dbReference>
<dbReference type="GO" id="GO:0008270">
    <property type="term" value="F:zinc ion binding"/>
    <property type="evidence" value="ECO:0007669"/>
    <property type="project" value="InterPro"/>
</dbReference>
<evidence type="ECO:0000256" key="6">
    <source>
        <dbReference type="ARBA" id="ARBA00023277"/>
    </source>
</evidence>
<keyword evidence="5" id="KW-0067">ATP-binding</keyword>
<feature type="domain" description="Four-carbon acid sugar kinase N-terminal" evidence="7">
    <location>
        <begin position="178"/>
        <end position="282"/>
    </location>
</feature>
<dbReference type="AlphaFoldDB" id="A0A5N5KAT3"/>
<feature type="domain" description="3-hydroxyisobutyrate dehydrogenase-like NAD-binding" evidence="8">
    <location>
        <begin position="1"/>
        <end position="114"/>
    </location>
</feature>
<dbReference type="InterPro" id="IPR029154">
    <property type="entry name" value="HIBADH-like_NADP-bd"/>
</dbReference>
<dbReference type="GO" id="GO:0051287">
    <property type="term" value="F:NAD binding"/>
    <property type="evidence" value="ECO:0007669"/>
    <property type="project" value="InterPro"/>
</dbReference>
<proteinExistence type="inferred from homology"/>
<dbReference type="InterPro" id="IPR008927">
    <property type="entry name" value="6-PGluconate_DH-like_C_sf"/>
</dbReference>
<dbReference type="SUPFAM" id="SSF142764">
    <property type="entry name" value="YgbK-like"/>
    <property type="match status" value="2"/>
</dbReference>
<keyword evidence="3" id="KW-0547">Nucleotide-binding</keyword>
<dbReference type="SUPFAM" id="SSF48179">
    <property type="entry name" value="6-phosphogluconate dehydrogenase C-terminal domain-like"/>
    <property type="match status" value="1"/>
</dbReference>
<evidence type="ECO:0000259" key="9">
    <source>
        <dbReference type="Pfam" id="PF17042"/>
    </source>
</evidence>
<evidence type="ECO:0000256" key="5">
    <source>
        <dbReference type="ARBA" id="ARBA00022840"/>
    </source>
</evidence>
<dbReference type="InterPro" id="IPR000771">
    <property type="entry name" value="FBA_II"/>
</dbReference>
<dbReference type="Gene3D" id="1.10.1040.10">
    <property type="entry name" value="N-(1-d-carboxylethyl)-l-norvaline Dehydrogenase, domain 2"/>
    <property type="match status" value="1"/>
</dbReference>
<dbReference type="PANTHER" id="PTHR43060">
    <property type="entry name" value="3-HYDROXYISOBUTYRATE DEHYDROGENASE-LIKE 1, MITOCHONDRIAL-RELATED"/>
    <property type="match status" value="1"/>
</dbReference>
<dbReference type="GO" id="GO:0005524">
    <property type="term" value="F:ATP binding"/>
    <property type="evidence" value="ECO:0007669"/>
    <property type="project" value="UniProtKB-KW"/>
</dbReference>
<evidence type="ECO:0000259" key="8">
    <source>
        <dbReference type="Pfam" id="PF14833"/>
    </source>
</evidence>
<dbReference type="Gene3D" id="3.20.20.70">
    <property type="entry name" value="Aldolase class I"/>
    <property type="match status" value="1"/>
</dbReference>
<keyword evidence="11" id="KW-1185">Reference proteome</keyword>
<dbReference type="PANTHER" id="PTHR43060:SF17">
    <property type="entry name" value="L-THREONATE DEHYDROGENASE"/>
    <property type="match status" value="1"/>
</dbReference>
<dbReference type="Pfam" id="PF14833">
    <property type="entry name" value="NAD_binding_11"/>
    <property type="match status" value="1"/>
</dbReference>
<evidence type="ECO:0000259" key="7">
    <source>
        <dbReference type="Pfam" id="PF07005"/>
    </source>
</evidence>
<gene>
    <name evidence="10" type="ORF">DKX38_022076</name>
</gene>
<organism evidence="10 11">
    <name type="scientific">Salix brachista</name>
    <dbReference type="NCBI Taxonomy" id="2182728"/>
    <lineage>
        <taxon>Eukaryota</taxon>
        <taxon>Viridiplantae</taxon>
        <taxon>Streptophyta</taxon>
        <taxon>Embryophyta</taxon>
        <taxon>Tracheophyta</taxon>
        <taxon>Spermatophyta</taxon>
        <taxon>Magnoliopsida</taxon>
        <taxon>eudicotyledons</taxon>
        <taxon>Gunneridae</taxon>
        <taxon>Pentapetalae</taxon>
        <taxon>rosids</taxon>
        <taxon>fabids</taxon>
        <taxon>Malpighiales</taxon>
        <taxon>Salicaceae</taxon>
        <taxon>Saliceae</taxon>
        <taxon>Salix</taxon>
    </lineage>
</organism>
<keyword evidence="6" id="KW-0119">Carbohydrate metabolism</keyword>
<evidence type="ECO:0000256" key="3">
    <source>
        <dbReference type="ARBA" id="ARBA00022741"/>
    </source>
</evidence>
<evidence type="ECO:0000313" key="10">
    <source>
        <dbReference type="EMBL" id="KAB5524327.1"/>
    </source>
</evidence>
<dbReference type="GO" id="GO:0016832">
    <property type="term" value="F:aldehyde-lyase activity"/>
    <property type="evidence" value="ECO:0007669"/>
    <property type="project" value="InterPro"/>
</dbReference>
<dbReference type="Pfam" id="PF17042">
    <property type="entry name" value="NBD_C"/>
    <property type="match status" value="1"/>
</dbReference>
<sequence length="435" mass="46931">MINQLLAGVHIASWAEAMALGARLGLNTRMLFDLVKNSGGTSWMFENRVPHMLDNDYTPYSALDIFVKDLGIVTRESSSLKVPLHIATVAHQLFLAGSAAGWGRQDDAGVVKVYETLTGVKVEGKLPVLKKEVVLQSLPPEWPLDPIDDIHRLNQSNSKTLVVLDDDPTGTQTVHDIEEADAAVSLLGEMDAWIICPFFLQGGRYTIKDIHYVADSDWLVPAGDTEFARDASFGYKSSNLREWVEEKTRGRIPASTVSSISINLLREGGPDAVCDTLCNLQKVWIISTRLDALGNASSCCLLCSAKSGADSLVLLKGGITSSDLATKALEAKCAKVVGQALAGIPLWQLGPESRHPGVPYIVFPGNVGDSKALADVASIQRGVTKFNVNTEVRKAYMNSLSNPKQDLVHVMASAKEAMKAVVAEKMRLFGSSGKA</sequence>
<evidence type="ECO:0000256" key="1">
    <source>
        <dbReference type="ARBA" id="ARBA00005715"/>
    </source>
</evidence>
<evidence type="ECO:0000256" key="2">
    <source>
        <dbReference type="ARBA" id="ARBA00022679"/>
    </source>
</evidence>